<keyword evidence="2" id="KW-1185">Reference proteome</keyword>
<organism evidence="1 2">
    <name type="scientific">Mesorhizobium hungaricum</name>
    <dbReference type="NCBI Taxonomy" id="1566387"/>
    <lineage>
        <taxon>Bacteria</taxon>
        <taxon>Pseudomonadati</taxon>
        <taxon>Pseudomonadota</taxon>
        <taxon>Alphaproteobacteria</taxon>
        <taxon>Hyphomicrobiales</taxon>
        <taxon>Phyllobacteriaceae</taxon>
        <taxon>Mesorhizobium</taxon>
    </lineage>
</organism>
<reference evidence="1 2" key="1">
    <citation type="submission" date="2016-08" db="EMBL/GenBank/DDBJ databases">
        <title>Whole genome sequence of Mesorhizobium sp. strain UASWS1009 isolated from industrial sewage.</title>
        <authorList>
            <person name="Crovadore J."/>
            <person name="Calmin G."/>
            <person name="Chablais R."/>
            <person name="Cochard B."/>
            <person name="Lefort F."/>
        </authorList>
    </citation>
    <scope>NUCLEOTIDE SEQUENCE [LARGE SCALE GENOMIC DNA]</scope>
    <source>
        <strain evidence="1 2">UASWS1009</strain>
    </source>
</reference>
<protein>
    <submittedName>
        <fullName evidence="1">Uncharacterized protein</fullName>
    </submittedName>
</protein>
<dbReference type="Proteomes" id="UP000094412">
    <property type="component" value="Unassembled WGS sequence"/>
</dbReference>
<evidence type="ECO:0000313" key="2">
    <source>
        <dbReference type="Proteomes" id="UP000094412"/>
    </source>
</evidence>
<gene>
    <name evidence="1" type="ORF">QV13_05240</name>
</gene>
<dbReference type="STRING" id="1566387.QV13_05240"/>
<evidence type="ECO:0000313" key="1">
    <source>
        <dbReference type="EMBL" id="OCX22851.1"/>
    </source>
</evidence>
<proteinExistence type="predicted"/>
<sequence>MRDLVNFTRDCDNNFHTDQFSARQMERLSRDEQLALSAVAEMAVASADDRRAKAVYLAELIDADPECMRPDDLVAALLSLA</sequence>
<dbReference type="AlphaFoldDB" id="A0A1C2E789"/>
<accession>A0A1C2E789</accession>
<dbReference type="EMBL" id="MDEO01000026">
    <property type="protein sequence ID" value="OCX22851.1"/>
    <property type="molecule type" value="Genomic_DNA"/>
</dbReference>
<comment type="caution">
    <text evidence="1">The sequence shown here is derived from an EMBL/GenBank/DDBJ whole genome shotgun (WGS) entry which is preliminary data.</text>
</comment>
<name>A0A1C2E789_9HYPH</name>